<name>A0A7H0VED3_9FLAO</name>
<dbReference type="Proteomes" id="UP000516305">
    <property type="component" value="Chromosome"/>
</dbReference>
<dbReference type="EMBL" id="CP060139">
    <property type="protein sequence ID" value="QNR24081.1"/>
    <property type="molecule type" value="Genomic_DNA"/>
</dbReference>
<dbReference type="Pfam" id="PF13704">
    <property type="entry name" value="Glyco_tranf_2_4"/>
    <property type="match status" value="1"/>
</dbReference>
<dbReference type="AlphaFoldDB" id="A0A7H0VED3"/>
<dbReference type="KEGG" id="chyd:H4K34_17185"/>
<protein>
    <submittedName>
        <fullName evidence="4">Glycosyltransferase family 2 protein</fullName>
    </submittedName>
</protein>
<dbReference type="RefSeq" id="WP_210758615.1">
    <property type="nucleotide sequence ID" value="NZ_CP060139.1"/>
</dbReference>
<keyword evidence="5" id="KW-1185">Reference proteome</keyword>
<dbReference type="PANTHER" id="PTHR21461:SF69">
    <property type="entry name" value="GLYCOSYLTRANSFERASE FAMILY 92 PROTEIN"/>
    <property type="match status" value="1"/>
</dbReference>
<evidence type="ECO:0000256" key="1">
    <source>
        <dbReference type="ARBA" id="ARBA00004167"/>
    </source>
</evidence>
<dbReference type="Gene3D" id="3.90.550.10">
    <property type="entry name" value="Spore Coat Polysaccharide Biosynthesis Protein SpsA, Chain A"/>
    <property type="match status" value="1"/>
</dbReference>
<proteinExistence type="predicted"/>
<reference evidence="4 5" key="1">
    <citation type="submission" date="2020-08" db="EMBL/GenBank/DDBJ databases">
        <title>Croceimicrobium hydrocarbonivorans gen. nov., sp. nov., a novel marine bacterium isolated from a bacterial consortium that degrades polyethylene terephthalate.</title>
        <authorList>
            <person name="Liu R."/>
        </authorList>
    </citation>
    <scope>NUCLEOTIDE SEQUENCE [LARGE SCALE GENOMIC DNA]</scope>
    <source>
        <strain evidence="4 5">A20-9</strain>
    </source>
</reference>
<sequence>MWLKLLYKIKSLKALLYPAQAVQQAPFFIATVFKNEAPFLKEWLDFHLNQGVSRVYLSDNYSTDNPETVLKPYLDKNQVVLLKSQSPEMNTRLQALELNRLLKLIEKEETKDCWVATIDVDEFLFHHEGQKLDVFLQQFIGQKVAAVVVNWLMFGTSNLPKFDPQKSMLEQLTWRAHWSLGEHKMLKPIVYLANCQGFLEGPHRPFAKNGAKFIYSDGSTYQAKEPRILHEPLRLNHYWYRSEEYYNSEKRLKRQAFGDERSGKREADHIKACNYEQDFSILKLQTSTKER</sequence>
<keyword evidence="3" id="KW-1133">Transmembrane helix</keyword>
<dbReference type="GO" id="GO:0016757">
    <property type="term" value="F:glycosyltransferase activity"/>
    <property type="evidence" value="ECO:0007669"/>
    <property type="project" value="TreeGrafter"/>
</dbReference>
<evidence type="ECO:0000313" key="5">
    <source>
        <dbReference type="Proteomes" id="UP000516305"/>
    </source>
</evidence>
<dbReference type="CDD" id="cd00761">
    <property type="entry name" value="Glyco_tranf_GTA_type"/>
    <property type="match status" value="1"/>
</dbReference>
<keyword evidence="3" id="KW-0472">Membrane</keyword>
<gene>
    <name evidence="4" type="ORF">H4K34_17185</name>
</gene>
<dbReference type="InterPro" id="IPR029044">
    <property type="entry name" value="Nucleotide-diphossugar_trans"/>
</dbReference>
<dbReference type="GO" id="GO:0005737">
    <property type="term" value="C:cytoplasm"/>
    <property type="evidence" value="ECO:0007669"/>
    <property type="project" value="TreeGrafter"/>
</dbReference>
<dbReference type="SUPFAM" id="SSF53448">
    <property type="entry name" value="Nucleotide-diphospho-sugar transferases"/>
    <property type="match status" value="1"/>
</dbReference>
<dbReference type="GO" id="GO:0016020">
    <property type="term" value="C:membrane"/>
    <property type="evidence" value="ECO:0007669"/>
    <property type="project" value="UniProtKB-SubCell"/>
</dbReference>
<evidence type="ECO:0000256" key="3">
    <source>
        <dbReference type="ARBA" id="ARBA00022989"/>
    </source>
</evidence>
<dbReference type="PANTHER" id="PTHR21461">
    <property type="entry name" value="GLYCOSYLTRANSFERASE FAMILY 92 PROTEIN"/>
    <property type="match status" value="1"/>
</dbReference>
<evidence type="ECO:0000313" key="4">
    <source>
        <dbReference type="EMBL" id="QNR24081.1"/>
    </source>
</evidence>
<keyword evidence="4" id="KW-0808">Transferase</keyword>
<keyword evidence="2" id="KW-0812">Transmembrane</keyword>
<accession>A0A7H0VED3</accession>
<comment type="subcellular location">
    <subcellularLocation>
        <location evidence="1">Membrane</location>
        <topology evidence="1">Single-pass membrane protein</topology>
    </subcellularLocation>
</comment>
<organism evidence="4 5">
    <name type="scientific">Croceimicrobium hydrocarbonivorans</name>
    <dbReference type="NCBI Taxonomy" id="2761580"/>
    <lineage>
        <taxon>Bacteria</taxon>
        <taxon>Pseudomonadati</taxon>
        <taxon>Bacteroidota</taxon>
        <taxon>Flavobacteriia</taxon>
        <taxon>Flavobacteriales</taxon>
        <taxon>Owenweeksiaceae</taxon>
        <taxon>Croceimicrobium</taxon>
    </lineage>
</organism>
<evidence type="ECO:0000256" key="2">
    <source>
        <dbReference type="ARBA" id="ARBA00022692"/>
    </source>
</evidence>